<name>A0A4Y5SVW3_9RHOB</name>
<evidence type="ECO:0000313" key="1">
    <source>
        <dbReference type="EMBL" id="QDA36894.1"/>
    </source>
</evidence>
<dbReference type="EMBL" id="CP040765">
    <property type="protein sequence ID" value="QDA36894.1"/>
    <property type="molecule type" value="Genomic_DNA"/>
</dbReference>
<sequence>MTVNDSDEMVKRTLSLQWASVGILRPSSGGPRVVFVDMDSGVTEDMLDAYIEGLSRDEYAVYRPIHLNPNYNPNTDVMTAGPMAKFALSIVYGAPQDTQFLFGNGAFYSAELAYESALNAGIVLGSPVRLVTLLNSPQNLDPQFRQLLEAHRYCEYEVSFDSCWEGQVENLSIVTTDSLISSGALAKVYP</sequence>
<evidence type="ECO:0000313" key="2">
    <source>
        <dbReference type="Proteomes" id="UP000296374"/>
    </source>
</evidence>
<organism evidence="1 2">
    <name type="scientific">Paracoccus liaowanqingii</name>
    <dbReference type="NCBI Taxonomy" id="2560053"/>
    <lineage>
        <taxon>Bacteria</taxon>
        <taxon>Pseudomonadati</taxon>
        <taxon>Pseudomonadota</taxon>
        <taxon>Alphaproteobacteria</taxon>
        <taxon>Rhodobacterales</taxon>
        <taxon>Paracoccaceae</taxon>
        <taxon>Paracoccus</taxon>
    </lineage>
</organism>
<keyword evidence="1" id="KW-0614">Plasmid</keyword>
<protein>
    <submittedName>
        <fullName evidence="1">Peptidoglycan peptidase</fullName>
    </submittedName>
</protein>
<dbReference type="AlphaFoldDB" id="A0A4Y5SVW3"/>
<accession>A0A4Y5SVW3</accession>
<dbReference type="KEGG" id="plia:E4191_22850"/>
<dbReference type="RefSeq" id="WP_139616575.1">
    <property type="nucleotide sequence ID" value="NZ_CP040765.1"/>
</dbReference>
<dbReference type="Gene3D" id="3.90.1720.10">
    <property type="entry name" value="endopeptidase domain like (from Nostoc punctiforme)"/>
    <property type="match status" value="1"/>
</dbReference>
<geneLocation type="plasmid" evidence="1 2">
    <name>unnamed1</name>
</geneLocation>
<proteinExistence type="predicted"/>
<dbReference type="Proteomes" id="UP000296374">
    <property type="component" value="Plasmid unnamed1"/>
</dbReference>
<reference evidence="2" key="1">
    <citation type="submission" date="2019-05" db="EMBL/GenBank/DDBJ databases">
        <title>Tamlana fucoidanivorans sp. nov., isolated from the surface of algae collected from Fujian province in China.</title>
        <authorList>
            <person name="Li J."/>
        </authorList>
    </citation>
    <scope>NUCLEOTIDE SEQUENCE [LARGE SCALE GENOMIC DNA]</scope>
    <source>
        <strain evidence="2">2251</strain>
        <plasmid evidence="2">unnamed1</plasmid>
    </source>
</reference>
<gene>
    <name evidence="1" type="ORF">E4191_22850</name>
</gene>